<reference evidence="1 2" key="1">
    <citation type="journal article" date="2017" name="Gigascience">
        <title>Draft genome of the honey bee ectoparasitic mite, Tropilaelaps mercedesae, is shaped by the parasitic life history.</title>
        <authorList>
            <person name="Dong X."/>
            <person name="Armstrong S.D."/>
            <person name="Xia D."/>
            <person name="Makepeace B.L."/>
            <person name="Darby A.C."/>
            <person name="Kadowaki T."/>
        </authorList>
    </citation>
    <scope>NUCLEOTIDE SEQUENCE [LARGE SCALE GENOMIC DNA]</scope>
    <source>
        <strain evidence="1">Wuxi-XJTLU</strain>
    </source>
</reference>
<proteinExistence type="predicted"/>
<sequence length="89" mass="9710">MACWLCKIRRPTRPTEHRYVRCALACEASHVQCSTPPQRPSHSNKCTNRGQRSLPEVAVQVVLVAAGGLELHVGIEGMVAFIVCDGGVR</sequence>
<comment type="caution">
    <text evidence="1">The sequence shown here is derived from an EMBL/GenBank/DDBJ whole genome shotgun (WGS) entry which is preliminary data.</text>
</comment>
<dbReference type="AlphaFoldDB" id="A0A1V9XEF4"/>
<keyword evidence="2" id="KW-1185">Reference proteome</keyword>
<evidence type="ECO:0000313" key="2">
    <source>
        <dbReference type="Proteomes" id="UP000192247"/>
    </source>
</evidence>
<evidence type="ECO:0000313" key="1">
    <source>
        <dbReference type="EMBL" id="OQR71914.1"/>
    </source>
</evidence>
<dbReference type="Proteomes" id="UP000192247">
    <property type="component" value="Unassembled WGS sequence"/>
</dbReference>
<accession>A0A1V9XEF4</accession>
<dbReference type="EMBL" id="MNPL01013132">
    <property type="protein sequence ID" value="OQR71914.1"/>
    <property type="molecule type" value="Genomic_DNA"/>
</dbReference>
<gene>
    <name evidence="1" type="ORF">BIW11_03881</name>
</gene>
<protein>
    <submittedName>
        <fullName evidence="1">Uncharacterized protein</fullName>
    </submittedName>
</protein>
<organism evidence="1 2">
    <name type="scientific">Tropilaelaps mercedesae</name>
    <dbReference type="NCBI Taxonomy" id="418985"/>
    <lineage>
        <taxon>Eukaryota</taxon>
        <taxon>Metazoa</taxon>
        <taxon>Ecdysozoa</taxon>
        <taxon>Arthropoda</taxon>
        <taxon>Chelicerata</taxon>
        <taxon>Arachnida</taxon>
        <taxon>Acari</taxon>
        <taxon>Parasitiformes</taxon>
        <taxon>Mesostigmata</taxon>
        <taxon>Gamasina</taxon>
        <taxon>Dermanyssoidea</taxon>
        <taxon>Laelapidae</taxon>
        <taxon>Tropilaelaps</taxon>
    </lineage>
</organism>
<name>A0A1V9XEF4_9ACAR</name>
<dbReference type="InParanoid" id="A0A1V9XEF4"/>